<protein>
    <submittedName>
        <fullName evidence="2">Gliding motility-associated C-terminal domain-containing protein</fullName>
    </submittedName>
</protein>
<keyword evidence="1" id="KW-0732">Signal</keyword>
<dbReference type="SUPFAM" id="SSF69318">
    <property type="entry name" value="Integrin alpha N-terminal domain"/>
    <property type="match status" value="2"/>
</dbReference>
<dbReference type="EMBL" id="JAERRB010000016">
    <property type="protein sequence ID" value="MBL0745480.1"/>
    <property type="molecule type" value="Genomic_DNA"/>
</dbReference>
<dbReference type="PANTHER" id="PTHR46580">
    <property type="entry name" value="SENSOR KINASE-RELATED"/>
    <property type="match status" value="1"/>
</dbReference>
<dbReference type="RefSeq" id="WP_202015927.1">
    <property type="nucleotide sequence ID" value="NZ_JAERRB010000016.1"/>
</dbReference>
<feature type="chain" id="PRO_5046109626" evidence="1">
    <location>
        <begin position="24"/>
        <end position="2155"/>
    </location>
</feature>
<dbReference type="InterPro" id="IPR028994">
    <property type="entry name" value="Integrin_alpha_N"/>
</dbReference>
<dbReference type="Proteomes" id="UP000613030">
    <property type="component" value="Unassembled WGS sequence"/>
</dbReference>
<evidence type="ECO:0000313" key="3">
    <source>
        <dbReference type="Proteomes" id="UP000613030"/>
    </source>
</evidence>
<dbReference type="PANTHER" id="PTHR46580:SF2">
    <property type="entry name" value="MAM DOMAIN-CONTAINING PROTEIN"/>
    <property type="match status" value="1"/>
</dbReference>
<feature type="signal peptide" evidence="1">
    <location>
        <begin position="1"/>
        <end position="23"/>
    </location>
</feature>
<comment type="caution">
    <text evidence="2">The sequence shown here is derived from an EMBL/GenBank/DDBJ whole genome shotgun (WGS) entry which is preliminary data.</text>
</comment>
<name>A0ABS1L1A3_9BACT</name>
<proteinExistence type="predicted"/>
<evidence type="ECO:0000313" key="2">
    <source>
        <dbReference type="EMBL" id="MBL0745480.1"/>
    </source>
</evidence>
<dbReference type="Pfam" id="PF13585">
    <property type="entry name" value="CHU_C"/>
    <property type="match status" value="1"/>
</dbReference>
<evidence type="ECO:0000256" key="1">
    <source>
        <dbReference type="SAM" id="SignalP"/>
    </source>
</evidence>
<sequence>MKRYVYLFAVCLSMCFCATASFAQVGTEICANGIDDDGDGFIDCFDKDCANKTVCTGGYVGNDLLCEVKPSQFPAFTLALESASPDGTANHLGRAVIGDIDGDGTPEMMTVNKYSKKLFILEGKATVTPPATVGVNKIKLQKTVTFTPAYEDIAIANLDNGNGKCGEIFILGTDWSLYAFDCTLTQLWVTKLPGDPGTIGIADFNGDGKEEIYARNAIFNAQTGATIVAPTASWSNFNGGPVAVDVLVDGTATAHKPTDVVKDDNLELVAGGVVFSVNIGAGTITSQMTIANYGKRVDIDATSVADIDLDGSLDVVASGKNTTDGNTTIFYWNLVTGNVKTYADPMAGNVTIQACPPSTKAYYANGWHQGTGRVNIADLDGDGKPNLAYVSGKYLYALKDDPANATKLVPLWPKVTVFEETSGNTGCTLFDFNGDGKSEIVYRDEKFIYIIDGTDGSVFTQQPCVSRTNREFPIVADVDADGSTELCVTCRTVDFVLNGTITDPTDPNYGAADRTNFCDINQAEFSQVRVYRSGAEPWVPARRVWNQHGYFNVNVNDNLTIPRIQQKHHLAFSENVCTVGKNRPLNSFLNQSPFLNSLGCPKYASPDLAFVDNSLVVNQPTCPSLNFTVSFKIKNKGDNGLSGDVPISFYDNDPTKVGAKKLNTTKVKLTNLAVGTEQTITNITVNGPGSNFTLYIVLNDGGTTVPTPIKLPNTNFIECDYGNNIISSPVTPLPVKLTAQKVQDNIVCSGSGTPDNGSAKAFINVSGVPNSTDYNFYWSAGTVVKPTPDFVGAVITGRPKGTYTVFAVHKTAKCSSDTVKVDIGEVQSNFSIRIDLVNGLTNCVDTPNGELTAVVLDGSGNVVTGANLNKYSFAWYQGTDVLTDPKIGNTQNKAGLVAITYSALVIEKATGCQRFDSYNLPDNTVAPNLTVTKEDVLCSNTTSGKASALVDGVTAGYKFEWYRGSSVKAVADFTGDTFNNLAQGDYTVVATKTSTKCKSAPKKITIIKTVPPDITVTKSADQISCDASAPTGAASVTVVGNPADFTFQWYVGQNTVNAIAGATQSTVDQLDGNSYYTVKVKSKITGCEATEEVHIDDKVIPLSLITIDLTANSTCAPRNGTIEVKAVSLDGPSDYEFLWFNGTSEKASSDYPANKTNILSGIPDGDYTVKAVHKVRKCATPAKTVKILNGIVPFTIDLTSSTPPTDCNLTEGILNIGVSNANINGYDFSWFTGGAAPGTALPATAAVSSTSSTSSLTKLAQGTYGVTVTNRDTGCPQSTSFFLKALNSHQLDFVSKQDITNCVPGKGGEIVVELTNLEPGFTNTAYSVYLFPGTTDPGTSSGTLLPNVGATDQYATLAPLDPGDYTLVAISNAAITVGCRAQQTVTVKQVTTDPVIDGDPTASIITTNTFCKTSATNVGNGSIFVDVAGTPTDFDYAWSNGQTTQTASNLVPGDYKVRVTYNTLVNQGCFVDRFFTVPNKPMDLSVNMANGDLQTADVLNCDPVTGKSAAVIGSVFFQNIQVDNSPIAAPFTGYNFDFRREDTTPVADADGNGQGWDRLSMLAVGNYYVVATDVASSCDITASFAILDKTPNTVDMDLLAFRNDVHCVAPMPGFLEIAPKGNSTTGYAIEWYSASAAPGDPALATTAHFDFSAVTFTTSSFKVVVKNNSNDCVADQIYAVPPRKNQILIDASSTPLTFCVNEDGTALASILFGGLDDAGVPNAINQNAFNFVWSTGQTTREIKPLGAANLGTVLKVYAIDPSDAITDPVTNLPLCVSDTVDVILLDQRVYPPVTAEALMPVTNCDPTIPNGVATASVNGDFINYDFTWYEGLPPVAALPVFYSGVQADGLKPNMAPDNTVYTVQATDKITGCSNTTTIQINYSPVAIPMPQIEILSQVTSCDTDHPNGSLSISVDQNISDYVFDWYIGQVEKATADFVGNQYDSLAIGFYSATATSIITGCKSPLVSEELIFVPVYPEFDFEIKETHCTAAVDSNSPTPDGSLALFITNSVEIGKIEWFQGNTLIQTGPIASNIDRGDYEVEVTSLLGCPTTKTVSVKTDIRPFNGVSRNGDGSNDIFNIGCIEAFDQNNVKIFNRAGTLVYEAEGYDNNGVFFDGKSNKGISLMGNNLPGGTYYYIIDKRDGSKPVAGYLELVN</sequence>
<keyword evidence="3" id="KW-1185">Reference proteome</keyword>
<accession>A0ABS1L1A3</accession>
<gene>
    <name evidence="2" type="ORF">JI741_29885</name>
</gene>
<reference evidence="2 3" key="1">
    <citation type="submission" date="2021-01" db="EMBL/GenBank/DDBJ databases">
        <title>Chryseolinea sp. Jin1 Genome sequencing and assembly.</title>
        <authorList>
            <person name="Kim I."/>
        </authorList>
    </citation>
    <scope>NUCLEOTIDE SEQUENCE [LARGE SCALE GENOMIC DNA]</scope>
    <source>
        <strain evidence="2 3">Jin1</strain>
    </source>
</reference>
<organism evidence="2 3">
    <name type="scientific">Chryseolinea lacunae</name>
    <dbReference type="NCBI Taxonomy" id="2801331"/>
    <lineage>
        <taxon>Bacteria</taxon>
        <taxon>Pseudomonadati</taxon>
        <taxon>Bacteroidota</taxon>
        <taxon>Cytophagia</taxon>
        <taxon>Cytophagales</taxon>
        <taxon>Fulvivirgaceae</taxon>
        <taxon>Chryseolinea</taxon>
    </lineage>
</organism>